<feature type="compositionally biased region" description="Basic and acidic residues" evidence="1">
    <location>
        <begin position="34"/>
        <end position="50"/>
    </location>
</feature>
<name>A0AAD2CT47_9STRA</name>
<protein>
    <submittedName>
        <fullName evidence="2">Uncharacterized protein</fullName>
    </submittedName>
</protein>
<evidence type="ECO:0000313" key="3">
    <source>
        <dbReference type="Proteomes" id="UP001295423"/>
    </source>
</evidence>
<feature type="region of interest" description="Disordered" evidence="1">
    <location>
        <begin position="1"/>
        <end position="70"/>
    </location>
</feature>
<dbReference type="Proteomes" id="UP001295423">
    <property type="component" value="Unassembled WGS sequence"/>
</dbReference>
<accession>A0AAD2CT47</accession>
<keyword evidence="3" id="KW-1185">Reference proteome</keyword>
<evidence type="ECO:0000256" key="1">
    <source>
        <dbReference type="SAM" id="MobiDB-lite"/>
    </source>
</evidence>
<sequence>MGKSINTKASLAMTKKSGVSKMKTTSVAKKAVKKRVEIDLQQSKDRDPIDSKMVSETQTEEKHVTDDNEAQHLADEIEAKQIAEQEARRSGHYDSIVPNLSEWWMQNLYSGDAVDEALERHDHIHTGNALFIALEERFPGAWNQPCLWYDDPFNNNTGTATCEDHLARIFTSMNLDNSQLTKYLIAAFDTEMMEVNPSEDIRSLRILAMRISLQNPFFFFRIDEFEDKLDDNHFFSGKMNNARLRLEHPLEGFWLICSKLFDYPWINEFLLEYYNDPPSTIADAIKQTVKWTCSTDLNGSLNALSVSMSSPICSCNWDGFQQFDGTPKYQSNLH</sequence>
<dbReference type="AlphaFoldDB" id="A0AAD2CT47"/>
<evidence type="ECO:0000313" key="2">
    <source>
        <dbReference type="EMBL" id="CAJ1945424.1"/>
    </source>
</evidence>
<comment type="caution">
    <text evidence="2">The sequence shown here is derived from an EMBL/GenBank/DDBJ whole genome shotgun (WGS) entry which is preliminary data.</text>
</comment>
<feature type="compositionally biased region" description="Basic and acidic residues" evidence="1">
    <location>
        <begin position="59"/>
        <end position="70"/>
    </location>
</feature>
<organism evidence="2 3">
    <name type="scientific">Cylindrotheca closterium</name>
    <dbReference type="NCBI Taxonomy" id="2856"/>
    <lineage>
        <taxon>Eukaryota</taxon>
        <taxon>Sar</taxon>
        <taxon>Stramenopiles</taxon>
        <taxon>Ochrophyta</taxon>
        <taxon>Bacillariophyta</taxon>
        <taxon>Bacillariophyceae</taxon>
        <taxon>Bacillariophycidae</taxon>
        <taxon>Bacillariales</taxon>
        <taxon>Bacillariaceae</taxon>
        <taxon>Cylindrotheca</taxon>
    </lineage>
</organism>
<proteinExistence type="predicted"/>
<feature type="compositionally biased region" description="Low complexity" evidence="1">
    <location>
        <begin position="20"/>
        <end position="29"/>
    </location>
</feature>
<gene>
    <name evidence="2" type="ORF">CYCCA115_LOCUS9567</name>
</gene>
<reference evidence="2" key="1">
    <citation type="submission" date="2023-08" db="EMBL/GenBank/DDBJ databases">
        <authorList>
            <person name="Audoor S."/>
            <person name="Bilcke G."/>
        </authorList>
    </citation>
    <scope>NUCLEOTIDE SEQUENCE</scope>
</reference>
<dbReference type="EMBL" id="CAKOGP040001413">
    <property type="protein sequence ID" value="CAJ1945424.1"/>
    <property type="molecule type" value="Genomic_DNA"/>
</dbReference>